<dbReference type="PANTHER" id="PTHR28125:SF2">
    <property type="entry name" value="MEIOTIC EXPRESSION UP-REGULATED PROTEIN 26"/>
    <property type="match status" value="1"/>
</dbReference>
<evidence type="ECO:0000259" key="1">
    <source>
        <dbReference type="Pfam" id="PF14616"/>
    </source>
</evidence>
<proteinExistence type="predicted"/>
<dbReference type="AlphaFoldDB" id="A0AAD6X793"/>
<evidence type="ECO:0000313" key="2">
    <source>
        <dbReference type="EMBL" id="KAJ7034764.1"/>
    </source>
</evidence>
<keyword evidence="3" id="KW-1185">Reference proteome</keyword>
<dbReference type="InterPro" id="IPR028012">
    <property type="entry name" value="Rua1_C"/>
</dbReference>
<organism evidence="2 3">
    <name type="scientific">Mycena alexandri</name>
    <dbReference type="NCBI Taxonomy" id="1745969"/>
    <lineage>
        <taxon>Eukaryota</taxon>
        <taxon>Fungi</taxon>
        <taxon>Dikarya</taxon>
        <taxon>Basidiomycota</taxon>
        <taxon>Agaricomycotina</taxon>
        <taxon>Agaricomycetes</taxon>
        <taxon>Agaricomycetidae</taxon>
        <taxon>Agaricales</taxon>
        <taxon>Marasmiineae</taxon>
        <taxon>Mycenaceae</taxon>
        <taxon>Mycena</taxon>
    </lineage>
</organism>
<comment type="caution">
    <text evidence="2">The sequence shown here is derived from an EMBL/GenBank/DDBJ whole genome shotgun (WGS) entry which is preliminary data.</text>
</comment>
<dbReference type="Pfam" id="PF14616">
    <property type="entry name" value="Rua1_C"/>
    <property type="match status" value="1"/>
</dbReference>
<dbReference type="PANTHER" id="PTHR28125">
    <property type="entry name" value="MEIOTIC EXPRESSION UP-REGULATED PROTEIN 26"/>
    <property type="match status" value="1"/>
</dbReference>
<sequence>MIEFSESPTMRAKRTRYNLRAHDGAVVAFSGPLFSTRTLPSNGLVVSPNFPLFYRRFPASSYFQTPGSKSPCALFGVRHPGGQYKAPRCALDLYSARFVKGSGTDKTGLCPICIEAVHRGGEGKQVWLATKSSAFNYHMQYYHGISATTGRPLSPPIDFRVVARPAAKRPNRAEMQQGKCHKCHRWVAIQTAKDVDTKVPELIWWKHAVSCHGHSVLEGEGDLFEEDEVYEVLKGLEAHAD</sequence>
<name>A0AAD6X793_9AGAR</name>
<reference evidence="2" key="1">
    <citation type="submission" date="2023-03" db="EMBL/GenBank/DDBJ databases">
        <title>Massive genome expansion in bonnet fungi (Mycena s.s.) driven by repeated elements and novel gene families across ecological guilds.</title>
        <authorList>
            <consortium name="Lawrence Berkeley National Laboratory"/>
            <person name="Harder C.B."/>
            <person name="Miyauchi S."/>
            <person name="Viragh M."/>
            <person name="Kuo A."/>
            <person name="Thoen E."/>
            <person name="Andreopoulos B."/>
            <person name="Lu D."/>
            <person name="Skrede I."/>
            <person name="Drula E."/>
            <person name="Henrissat B."/>
            <person name="Morin E."/>
            <person name="Kohler A."/>
            <person name="Barry K."/>
            <person name="LaButti K."/>
            <person name="Morin E."/>
            <person name="Salamov A."/>
            <person name="Lipzen A."/>
            <person name="Mereny Z."/>
            <person name="Hegedus B."/>
            <person name="Baldrian P."/>
            <person name="Stursova M."/>
            <person name="Weitz H."/>
            <person name="Taylor A."/>
            <person name="Grigoriev I.V."/>
            <person name="Nagy L.G."/>
            <person name="Martin F."/>
            <person name="Kauserud H."/>
        </authorList>
    </citation>
    <scope>NUCLEOTIDE SEQUENCE</scope>
    <source>
        <strain evidence="2">CBHHK200</strain>
    </source>
</reference>
<protein>
    <recommendedName>
        <fullName evidence="1">Transcription regulator Rua1 C-terminal domain-containing protein</fullName>
    </recommendedName>
</protein>
<dbReference type="Proteomes" id="UP001218188">
    <property type="component" value="Unassembled WGS sequence"/>
</dbReference>
<evidence type="ECO:0000313" key="3">
    <source>
        <dbReference type="Proteomes" id="UP001218188"/>
    </source>
</evidence>
<feature type="domain" description="Transcription regulator Rua1 C-terminal" evidence="1">
    <location>
        <begin position="91"/>
        <end position="212"/>
    </location>
</feature>
<dbReference type="EMBL" id="JARJCM010000055">
    <property type="protein sequence ID" value="KAJ7034764.1"/>
    <property type="molecule type" value="Genomic_DNA"/>
</dbReference>
<gene>
    <name evidence="2" type="ORF">C8F04DRAFT_560911</name>
</gene>
<accession>A0AAD6X793</accession>